<keyword evidence="2" id="KW-0963">Cytoplasm</keyword>
<dbReference type="PANTHER" id="PTHR32268:SF11">
    <property type="entry name" value="HOMOSERINE O-ACETYLTRANSFERASE"/>
    <property type="match status" value="1"/>
</dbReference>
<dbReference type="STRING" id="1070870.SAMN05444351_2892"/>
<keyword evidence="7" id="KW-1185">Reference proteome</keyword>
<dbReference type="GO" id="GO:0004414">
    <property type="term" value="F:homoserine O-acetyltransferase activity"/>
    <property type="evidence" value="ECO:0007669"/>
    <property type="project" value="UniProtKB-UniRule"/>
</dbReference>
<dbReference type="InterPro" id="IPR029058">
    <property type="entry name" value="AB_hydrolase_fold"/>
</dbReference>
<proteinExistence type="inferred from homology"/>
<comment type="similarity">
    <text evidence="2">Belongs to the AB hydrolase superfamily. MetX family.</text>
</comment>
<sequence>MSGVRDAVASRTPPRTGGWREGDPAGDRLFLDLDGPVRLERGGVLPGVRVAYETWGALAPDGANAVLVEHALTGDSHVTGPAGPGHPTPGWWASLVGPGAPLDTDRFFVVCANVLGGCQGTTGPSSAAPDGRPWGGRFPEVTVGDQVRVEAALADALGVRRWAAVVGGSMGGMRVLEWAVALPDRVAGLFFLASGAAVTADQLGTQTTQQAAVRADPGTGLGIARRIAHLTYRSALELEERFGTTVQDDGRFAVASYLEHHADKLVARFDPGSYVVLTEAMNTWDVGRSRGGVEAALARVTARAVVAGVDSDRLYPLELQQRVADALGVPLHVVSSPYGHDGFLIEADAVGALVRGLLGT</sequence>
<keyword evidence="1 2" id="KW-0808">Transferase</keyword>
<organism evidence="6 7">
    <name type="scientific">Geodermatophilus nigrescens</name>
    <dbReference type="NCBI Taxonomy" id="1070870"/>
    <lineage>
        <taxon>Bacteria</taxon>
        <taxon>Bacillati</taxon>
        <taxon>Actinomycetota</taxon>
        <taxon>Actinomycetes</taxon>
        <taxon>Geodermatophilales</taxon>
        <taxon>Geodermatophilaceae</taxon>
        <taxon>Geodermatophilus</taxon>
    </lineage>
</organism>
<comment type="subunit">
    <text evidence="2">Homodimer.</text>
</comment>
<accession>A0A1M5LSR4</accession>
<dbReference type="NCBIfam" id="TIGR01392">
    <property type="entry name" value="homoserO_Ac_trn"/>
    <property type="match status" value="1"/>
</dbReference>
<gene>
    <name evidence="2" type="primary">metXA</name>
    <name evidence="6" type="ORF">SAMN05444351_2892</name>
</gene>
<feature type="region of interest" description="Disordered" evidence="4">
    <location>
        <begin position="1"/>
        <end position="24"/>
    </location>
</feature>
<feature type="active site" description="Nucleophile" evidence="2 3">
    <location>
        <position position="169"/>
    </location>
</feature>
<feature type="binding site" evidence="2">
    <location>
        <position position="341"/>
    </location>
    <ligand>
        <name>substrate</name>
    </ligand>
</feature>
<evidence type="ECO:0000256" key="3">
    <source>
        <dbReference type="PIRSR" id="PIRSR000443-1"/>
    </source>
</evidence>
<evidence type="ECO:0000259" key="5">
    <source>
        <dbReference type="Pfam" id="PF00561"/>
    </source>
</evidence>
<dbReference type="AlphaFoldDB" id="A0A1M5LSR4"/>
<evidence type="ECO:0000256" key="1">
    <source>
        <dbReference type="ARBA" id="ARBA00022679"/>
    </source>
</evidence>
<dbReference type="GO" id="GO:0005737">
    <property type="term" value="C:cytoplasm"/>
    <property type="evidence" value="ECO:0007669"/>
    <property type="project" value="UniProtKB-SubCell"/>
</dbReference>
<feature type="active site" evidence="2 3">
    <location>
        <position position="340"/>
    </location>
</feature>
<feature type="domain" description="AB hydrolase-1" evidence="5">
    <location>
        <begin position="65"/>
        <end position="230"/>
    </location>
</feature>
<dbReference type="InterPro" id="IPR000073">
    <property type="entry name" value="AB_hydrolase_1"/>
</dbReference>
<evidence type="ECO:0000256" key="2">
    <source>
        <dbReference type="HAMAP-Rule" id="MF_00296"/>
    </source>
</evidence>
<evidence type="ECO:0000313" key="7">
    <source>
        <dbReference type="Proteomes" id="UP000184471"/>
    </source>
</evidence>
<name>A0A1M5LSR4_9ACTN</name>
<dbReference type="Pfam" id="PF00561">
    <property type="entry name" value="Abhydrolase_1"/>
    <property type="match status" value="1"/>
</dbReference>
<reference evidence="6 7" key="1">
    <citation type="submission" date="2016-11" db="EMBL/GenBank/DDBJ databases">
        <authorList>
            <person name="Jaros S."/>
            <person name="Januszkiewicz K."/>
            <person name="Wedrychowicz H."/>
        </authorList>
    </citation>
    <scope>NUCLEOTIDE SEQUENCE [LARGE SCALE GENOMIC DNA]</scope>
    <source>
        <strain evidence="6 7">DSM 45408</strain>
    </source>
</reference>
<feature type="active site" evidence="2 3">
    <location>
        <position position="312"/>
    </location>
</feature>
<feature type="binding site" evidence="2">
    <location>
        <position position="225"/>
    </location>
    <ligand>
        <name>substrate</name>
    </ligand>
</feature>
<keyword evidence="2" id="KW-0012">Acyltransferase</keyword>
<dbReference type="SUPFAM" id="SSF53474">
    <property type="entry name" value="alpha/beta-Hydrolases"/>
    <property type="match status" value="1"/>
</dbReference>
<dbReference type="HAMAP" id="MF_00296">
    <property type="entry name" value="MetX_acyltransf"/>
    <property type="match status" value="1"/>
</dbReference>
<dbReference type="GO" id="GO:0009092">
    <property type="term" value="P:homoserine metabolic process"/>
    <property type="evidence" value="ECO:0007669"/>
    <property type="project" value="TreeGrafter"/>
</dbReference>
<dbReference type="EC" id="2.3.1.31" evidence="2"/>
<dbReference type="PIRSF" id="PIRSF000443">
    <property type="entry name" value="Homoser_Ac_trans"/>
    <property type="match status" value="1"/>
</dbReference>
<evidence type="ECO:0000313" key="6">
    <source>
        <dbReference type="EMBL" id="SHG67393.1"/>
    </source>
</evidence>
<dbReference type="NCBIfam" id="NF001209">
    <property type="entry name" value="PRK00175.1"/>
    <property type="match status" value="1"/>
</dbReference>
<dbReference type="Gene3D" id="3.40.50.1820">
    <property type="entry name" value="alpha/beta hydrolase"/>
    <property type="match status" value="1"/>
</dbReference>
<comment type="pathway">
    <text evidence="2">Amino-acid biosynthesis; L-methionine biosynthesis via de novo pathway; O-acetyl-L-homoserine from L-homoserine: step 1/1.</text>
</comment>
<evidence type="ECO:0000256" key="4">
    <source>
        <dbReference type="SAM" id="MobiDB-lite"/>
    </source>
</evidence>
<comment type="catalytic activity">
    <reaction evidence="2">
        <text>L-homoserine + acetyl-CoA = O-acetyl-L-homoserine + CoA</text>
        <dbReference type="Rhea" id="RHEA:13701"/>
        <dbReference type="ChEBI" id="CHEBI:57287"/>
        <dbReference type="ChEBI" id="CHEBI:57288"/>
        <dbReference type="ChEBI" id="CHEBI:57476"/>
        <dbReference type="ChEBI" id="CHEBI:57716"/>
        <dbReference type="EC" id="2.3.1.31"/>
    </reaction>
</comment>
<comment type="caution">
    <text evidence="2">Lacks conserved residue(s) required for the propagation of feature annotation.</text>
</comment>
<dbReference type="PANTHER" id="PTHR32268">
    <property type="entry name" value="HOMOSERINE O-ACETYLTRANSFERASE"/>
    <property type="match status" value="1"/>
</dbReference>
<dbReference type="UniPathway" id="UPA00051">
    <property type="reaction ID" value="UER00074"/>
</dbReference>
<protein>
    <recommendedName>
        <fullName evidence="2">Homoserine O-acetyltransferase</fullName>
        <shortName evidence="2">HAT</shortName>
        <ecNumber evidence="2">2.3.1.31</ecNumber>
    </recommendedName>
    <alternativeName>
        <fullName evidence="2">Homoserine transacetylase</fullName>
        <shortName evidence="2">HTA</shortName>
    </alternativeName>
</protein>
<dbReference type="InterPro" id="IPR008220">
    <property type="entry name" value="HAT_MetX-like"/>
</dbReference>
<comment type="subcellular location">
    <subcellularLocation>
        <location evidence="2">Cytoplasm</location>
    </subcellularLocation>
</comment>
<dbReference type="EMBL" id="FQVX01000003">
    <property type="protein sequence ID" value="SHG67393.1"/>
    <property type="molecule type" value="Genomic_DNA"/>
</dbReference>
<comment type="function">
    <text evidence="2">Transfers an acetyl group from acetyl-CoA to L-homoserine, forming acetyl-L-homoserine.</text>
</comment>
<keyword evidence="2" id="KW-0028">Amino-acid biosynthesis</keyword>
<dbReference type="GO" id="GO:0009086">
    <property type="term" value="P:methionine biosynthetic process"/>
    <property type="evidence" value="ECO:0007669"/>
    <property type="project" value="UniProtKB-UniRule"/>
</dbReference>
<dbReference type="Proteomes" id="UP000184471">
    <property type="component" value="Unassembled WGS sequence"/>
</dbReference>
<keyword evidence="2" id="KW-0486">Methionine biosynthesis</keyword>